<evidence type="ECO:0000256" key="1">
    <source>
        <dbReference type="SAM" id="MobiDB-lite"/>
    </source>
</evidence>
<dbReference type="InterPro" id="IPR021874">
    <property type="entry name" value="Phage_Mu_Gp27"/>
</dbReference>
<gene>
    <name evidence="2" type="ORF">SP6_30_02650</name>
</gene>
<accession>A0A0C9N3D6</accession>
<dbReference type="Proteomes" id="UP000032025">
    <property type="component" value="Unassembled WGS sequence"/>
</dbReference>
<sequence>MAGRSSLKSLPPQVLDAVHDAIGRGETIDDICGLLRDLGSGRSRSAVGRYAKDFAELAKQQRRVQSIAAAFGNEFGQSGDNQVRMMNQLMTSVMTRAIIPIASAEELSAGDGDDDEGGGGGLDTLALSRLAKAVKDVTSSSKIDIEREAKIREEEARRTREKAAADATEAGRAAGASEATLSAIRTRILGFDA</sequence>
<dbReference type="Pfam" id="PF11985">
    <property type="entry name" value="Phage_Mu_Gp27"/>
    <property type="match status" value="1"/>
</dbReference>
<reference evidence="2 3" key="1">
    <citation type="submission" date="2014-08" db="EMBL/GenBank/DDBJ databases">
        <title>Whole genome shotgun sequence of Sphingomonas paucimobilis NBRC 13935.</title>
        <authorList>
            <person name="Hosoyama A."/>
            <person name="Hashimoto M."/>
            <person name="Hosoyama Y."/>
            <person name="Noguchi M."/>
            <person name="Uohara A."/>
            <person name="Ohji S."/>
            <person name="Katano-Makiyama Y."/>
            <person name="Ichikawa N."/>
            <person name="Kimura A."/>
            <person name="Yamazoe A."/>
            <person name="Fujita N."/>
        </authorList>
    </citation>
    <scope>NUCLEOTIDE SEQUENCE [LARGE SCALE GENOMIC DNA]</scope>
    <source>
        <strain evidence="2 3">NBRC 13935</strain>
    </source>
</reference>
<organism evidence="2 3">
    <name type="scientific">Sphingomonas paucimobilis NBRC 13935</name>
    <dbReference type="NCBI Taxonomy" id="1219050"/>
    <lineage>
        <taxon>Bacteria</taxon>
        <taxon>Pseudomonadati</taxon>
        <taxon>Pseudomonadota</taxon>
        <taxon>Alphaproteobacteria</taxon>
        <taxon>Sphingomonadales</taxon>
        <taxon>Sphingomonadaceae</taxon>
        <taxon>Sphingomonas</taxon>
    </lineage>
</organism>
<dbReference type="AlphaFoldDB" id="A0A0C9N3D6"/>
<dbReference type="RefSeq" id="WP_042468954.1">
    <property type="nucleotide sequence ID" value="NZ_BBJS01000030.1"/>
</dbReference>
<feature type="region of interest" description="Disordered" evidence="1">
    <location>
        <begin position="149"/>
        <end position="177"/>
    </location>
</feature>
<feature type="compositionally biased region" description="Basic and acidic residues" evidence="1">
    <location>
        <begin position="149"/>
        <end position="164"/>
    </location>
</feature>
<protein>
    <submittedName>
        <fullName evidence="2">DNA, contig: SP630</fullName>
    </submittedName>
</protein>
<proteinExistence type="predicted"/>
<evidence type="ECO:0000313" key="3">
    <source>
        <dbReference type="Proteomes" id="UP000032025"/>
    </source>
</evidence>
<feature type="compositionally biased region" description="Low complexity" evidence="1">
    <location>
        <begin position="165"/>
        <end position="177"/>
    </location>
</feature>
<evidence type="ECO:0000313" key="2">
    <source>
        <dbReference type="EMBL" id="GAN14124.1"/>
    </source>
</evidence>
<keyword evidence="3" id="KW-1185">Reference proteome</keyword>
<comment type="caution">
    <text evidence="2">The sequence shown here is derived from an EMBL/GenBank/DDBJ whole genome shotgun (WGS) entry which is preliminary data.</text>
</comment>
<dbReference type="GeneID" id="78528712"/>
<name>A0A0C9N3D6_SPHPI</name>
<dbReference type="EMBL" id="BBJS01000030">
    <property type="protein sequence ID" value="GAN14124.1"/>
    <property type="molecule type" value="Genomic_DNA"/>
</dbReference>